<reference evidence="2 3" key="1">
    <citation type="submission" date="2019-05" db="EMBL/GenBank/DDBJ databases">
        <title>Another draft genome of Portunus trituberculatus and its Hox gene families provides insights of decapod evolution.</title>
        <authorList>
            <person name="Jeong J.-H."/>
            <person name="Song I."/>
            <person name="Kim S."/>
            <person name="Choi T."/>
            <person name="Kim D."/>
            <person name="Ryu S."/>
            <person name="Kim W."/>
        </authorList>
    </citation>
    <scope>NUCLEOTIDE SEQUENCE [LARGE SCALE GENOMIC DNA]</scope>
    <source>
        <tissue evidence="2">Muscle</tissue>
    </source>
</reference>
<protein>
    <submittedName>
        <fullName evidence="2">Uncharacterized protein</fullName>
    </submittedName>
</protein>
<evidence type="ECO:0000313" key="2">
    <source>
        <dbReference type="EMBL" id="MPC86210.1"/>
    </source>
</evidence>
<organism evidence="2 3">
    <name type="scientific">Portunus trituberculatus</name>
    <name type="common">Swimming crab</name>
    <name type="synonym">Neptunus trituberculatus</name>
    <dbReference type="NCBI Taxonomy" id="210409"/>
    <lineage>
        <taxon>Eukaryota</taxon>
        <taxon>Metazoa</taxon>
        <taxon>Ecdysozoa</taxon>
        <taxon>Arthropoda</taxon>
        <taxon>Crustacea</taxon>
        <taxon>Multicrustacea</taxon>
        <taxon>Malacostraca</taxon>
        <taxon>Eumalacostraca</taxon>
        <taxon>Eucarida</taxon>
        <taxon>Decapoda</taxon>
        <taxon>Pleocyemata</taxon>
        <taxon>Brachyura</taxon>
        <taxon>Eubrachyura</taxon>
        <taxon>Portunoidea</taxon>
        <taxon>Portunidae</taxon>
        <taxon>Portuninae</taxon>
        <taxon>Portunus</taxon>
    </lineage>
</organism>
<proteinExistence type="predicted"/>
<dbReference type="EMBL" id="VSRR010070799">
    <property type="protein sequence ID" value="MPC86210.1"/>
    <property type="molecule type" value="Genomic_DNA"/>
</dbReference>
<comment type="caution">
    <text evidence="2">The sequence shown here is derived from an EMBL/GenBank/DDBJ whole genome shotgun (WGS) entry which is preliminary data.</text>
</comment>
<feature type="region of interest" description="Disordered" evidence="1">
    <location>
        <begin position="1"/>
        <end position="69"/>
    </location>
</feature>
<dbReference type="Proteomes" id="UP000324222">
    <property type="component" value="Unassembled WGS sequence"/>
</dbReference>
<sequence>MARGGSLTRPSPGRKGNMILMGRFPSPAPSQEGRVPREDFTKEGAPVGWQGRGQRPSVRPLPNGQPAPLRAGHELHVTRVSLVTGVVLSLVTEHTTPRYTDHHSRRHHTLHHHSHNHTSYYSWPLVVVDAVTLTLG</sequence>
<evidence type="ECO:0000256" key="1">
    <source>
        <dbReference type="SAM" id="MobiDB-lite"/>
    </source>
</evidence>
<name>A0A5B7INS0_PORTR</name>
<gene>
    <name evidence="2" type="ORF">E2C01_081028</name>
</gene>
<dbReference type="AlphaFoldDB" id="A0A5B7INS0"/>
<keyword evidence="3" id="KW-1185">Reference proteome</keyword>
<accession>A0A5B7INS0</accession>
<evidence type="ECO:0000313" key="3">
    <source>
        <dbReference type="Proteomes" id="UP000324222"/>
    </source>
</evidence>